<keyword evidence="3" id="KW-1185">Reference proteome</keyword>
<accession>A0A550CVB7</accession>
<dbReference type="Proteomes" id="UP000320762">
    <property type="component" value="Unassembled WGS sequence"/>
</dbReference>
<protein>
    <submittedName>
        <fullName evidence="2">Uncharacterized protein</fullName>
    </submittedName>
</protein>
<name>A0A550CVB7_9AGAR</name>
<feature type="compositionally biased region" description="Polar residues" evidence="1">
    <location>
        <begin position="8"/>
        <end position="31"/>
    </location>
</feature>
<sequence>MPADKKTSATSAHHMSSPYNRESAAGSTRQRTGPGHEPTYVTLATRPTSEFGLYYCSLSRRLLGRGTAHEILECIDILRSKGGFYSMNVDIVCKSDEPDLPKTVVASRLEAVTFNGNNSNPDEQTELQKLLNVLHAPDLKKASILRPGNSTGVFERAVYDFLMRAGESEELTLVILSMKCCYRSGLTDYLRSSAAGNLVSLFLQTNAYVEAEVLSVLPHKLWLSSLKKLVLRNADNIDPDYLLEALEKRHQGGLSKLRSVKITATKGLSARTIARGRAIGIEIEAFHSLYKI</sequence>
<evidence type="ECO:0000313" key="3">
    <source>
        <dbReference type="Proteomes" id="UP000320762"/>
    </source>
</evidence>
<gene>
    <name evidence="2" type="ORF">BD626DRAFT_565546</name>
</gene>
<feature type="region of interest" description="Disordered" evidence="1">
    <location>
        <begin position="1"/>
        <end position="41"/>
    </location>
</feature>
<dbReference type="AlphaFoldDB" id="A0A550CVB7"/>
<evidence type="ECO:0000313" key="2">
    <source>
        <dbReference type="EMBL" id="TRM68730.1"/>
    </source>
</evidence>
<organism evidence="2 3">
    <name type="scientific">Schizophyllum amplum</name>
    <dbReference type="NCBI Taxonomy" id="97359"/>
    <lineage>
        <taxon>Eukaryota</taxon>
        <taxon>Fungi</taxon>
        <taxon>Dikarya</taxon>
        <taxon>Basidiomycota</taxon>
        <taxon>Agaricomycotina</taxon>
        <taxon>Agaricomycetes</taxon>
        <taxon>Agaricomycetidae</taxon>
        <taxon>Agaricales</taxon>
        <taxon>Schizophyllaceae</taxon>
        <taxon>Schizophyllum</taxon>
    </lineage>
</organism>
<evidence type="ECO:0000256" key="1">
    <source>
        <dbReference type="SAM" id="MobiDB-lite"/>
    </source>
</evidence>
<proteinExistence type="predicted"/>
<comment type="caution">
    <text evidence="2">The sequence shown here is derived from an EMBL/GenBank/DDBJ whole genome shotgun (WGS) entry which is preliminary data.</text>
</comment>
<dbReference type="EMBL" id="VDMD01000002">
    <property type="protein sequence ID" value="TRM68730.1"/>
    <property type="molecule type" value="Genomic_DNA"/>
</dbReference>
<reference evidence="2 3" key="1">
    <citation type="journal article" date="2019" name="New Phytol.">
        <title>Comparative genomics reveals unique wood-decay strategies and fruiting body development in the Schizophyllaceae.</title>
        <authorList>
            <person name="Almasi E."/>
            <person name="Sahu N."/>
            <person name="Krizsan K."/>
            <person name="Balint B."/>
            <person name="Kovacs G.M."/>
            <person name="Kiss B."/>
            <person name="Cseklye J."/>
            <person name="Drula E."/>
            <person name="Henrissat B."/>
            <person name="Nagy I."/>
            <person name="Chovatia M."/>
            <person name="Adam C."/>
            <person name="LaButti K."/>
            <person name="Lipzen A."/>
            <person name="Riley R."/>
            <person name="Grigoriev I.V."/>
            <person name="Nagy L.G."/>
        </authorList>
    </citation>
    <scope>NUCLEOTIDE SEQUENCE [LARGE SCALE GENOMIC DNA]</scope>
    <source>
        <strain evidence="2 3">NL-1724</strain>
    </source>
</reference>